<dbReference type="SMART" id="SM00079">
    <property type="entry name" value="PBPe"/>
    <property type="match status" value="1"/>
</dbReference>
<evidence type="ECO:0000259" key="20">
    <source>
        <dbReference type="SMART" id="SM00918"/>
    </source>
</evidence>
<keyword evidence="3" id="KW-1003">Cell membrane</keyword>
<feature type="site" description="Interaction with the cone snail toxin Con-ikot-ikot" evidence="15">
    <location>
        <position position="325"/>
    </location>
</feature>
<sequence length="619" mass="70440">MGNWHVSGWDVDAQRTDNEEDSLARGRHRSTVREAGAPLPPRGHETGRALRHVPELDGQQHLRQHSKICRVYVRDEDGNKLSNMTVMKCCTGLSIELLLRISQALNFEAELYEVEDFQWGAQDRRGNWDGLIRDLQQGQADLAVTSLHISEERSRAVNFSVPYLETGITIIVAIRDGAISATAFLEPYDYPSWCLILVFSVHTVGASIFIFEWFSPYGLDKGRTRPSEHKFSLFRTFWLMWAMLFGAAVATNTPRGVSGKFLANIWALFALVFLASYTANLAAFMITKEEYYDLSGIQDWRVGHADNRPFKYGTIPNTTTESNIRKNNRDMFLYMQKYRQNSVHDAIYALKTHRIHAFIYDATVLEYQAGRDVMCRLITVGKWYAMSGYGIAFPTGSKWIQKVNSVILDLQKKGEMERLKDFWLSGACHTKRKKSENSKGITSGVSSSTLGILNFTSAFILLGTGTGLAALTFVLEHCIFWFGRRRLSNWDKKGCCTLISLSMGMTVSFQQSVHDALQLHRSHRCRNAVCRRQLWRAHQSLDLAHLHIDRLQRRIALLSSKQEGQSGRQELRQDFGQDVWTYDPERVRQSNGPRVTSSGTELHQGDMPLELANPRVTLL</sequence>
<feature type="transmembrane region" description="Helical" evidence="18">
    <location>
        <begin position="263"/>
        <end position="286"/>
    </location>
</feature>
<dbReference type="GO" id="GO:0038023">
    <property type="term" value="F:signaling receptor activity"/>
    <property type="evidence" value="ECO:0007669"/>
    <property type="project" value="InterPro"/>
</dbReference>
<dbReference type="SUPFAM" id="SSF53850">
    <property type="entry name" value="Periplasmic binding protein-like II"/>
    <property type="match status" value="1"/>
</dbReference>
<evidence type="ECO:0000256" key="18">
    <source>
        <dbReference type="SAM" id="Phobius"/>
    </source>
</evidence>
<feature type="disulfide bond" evidence="16">
    <location>
        <begin position="375"/>
        <end position="428"/>
    </location>
</feature>
<dbReference type="STRING" id="400727.A0A2T7Q0M4"/>
<comment type="caution">
    <text evidence="21">The sequence shown here is derived from an EMBL/GenBank/DDBJ whole genome shotgun (WGS) entry which is preliminary data.</text>
</comment>
<evidence type="ECO:0000256" key="16">
    <source>
        <dbReference type="PIRSR" id="PIRSR601508-3"/>
    </source>
</evidence>
<dbReference type="Gene3D" id="1.10.287.70">
    <property type="match status" value="1"/>
</dbReference>
<evidence type="ECO:0000256" key="11">
    <source>
        <dbReference type="ARBA" id="ARBA00023180"/>
    </source>
</evidence>
<dbReference type="AlphaFoldDB" id="A0A2T7Q0M4"/>
<evidence type="ECO:0000256" key="4">
    <source>
        <dbReference type="ARBA" id="ARBA00022692"/>
    </source>
</evidence>
<evidence type="ECO:0000259" key="19">
    <source>
        <dbReference type="SMART" id="SM00079"/>
    </source>
</evidence>
<keyword evidence="8" id="KW-0406">Ion transport</keyword>
<evidence type="ECO:0000256" key="8">
    <source>
        <dbReference type="ARBA" id="ARBA00023065"/>
    </source>
</evidence>
<dbReference type="Pfam" id="PF00060">
    <property type="entry name" value="Lig_chan"/>
    <property type="match status" value="1"/>
</dbReference>
<keyword evidence="6" id="KW-0862">Zinc</keyword>
<evidence type="ECO:0000256" key="6">
    <source>
        <dbReference type="ARBA" id="ARBA00022833"/>
    </source>
</evidence>
<evidence type="ECO:0000256" key="15">
    <source>
        <dbReference type="PIRSR" id="PIRSR601508-2"/>
    </source>
</evidence>
<feature type="domain" description="Ionotropic glutamate receptor C-terminal" evidence="19">
    <location>
        <begin position="70"/>
        <end position="426"/>
    </location>
</feature>
<keyword evidence="22" id="KW-1185">Reference proteome</keyword>
<keyword evidence="11" id="KW-0325">Glycoprotein</keyword>
<dbReference type="GO" id="GO:0005886">
    <property type="term" value="C:plasma membrane"/>
    <property type="evidence" value="ECO:0007669"/>
    <property type="project" value="UniProtKB-SubCell"/>
</dbReference>
<accession>A0A2T7Q0M4</accession>
<feature type="domain" description="Ionotropic glutamate receptor L-glutamate and glycine-binding" evidence="20">
    <location>
        <begin position="83"/>
        <end position="137"/>
    </location>
</feature>
<organism evidence="21 22">
    <name type="scientific">Pomacea canaliculata</name>
    <name type="common">Golden apple snail</name>
    <dbReference type="NCBI Taxonomy" id="400727"/>
    <lineage>
        <taxon>Eukaryota</taxon>
        <taxon>Metazoa</taxon>
        <taxon>Spiralia</taxon>
        <taxon>Lophotrochozoa</taxon>
        <taxon>Mollusca</taxon>
        <taxon>Gastropoda</taxon>
        <taxon>Caenogastropoda</taxon>
        <taxon>Architaenioglossa</taxon>
        <taxon>Ampullarioidea</taxon>
        <taxon>Ampullariidae</taxon>
        <taxon>Pomacea</taxon>
    </lineage>
</organism>
<dbReference type="Pfam" id="PF10613">
    <property type="entry name" value="Lig_chan-Glu_bd"/>
    <property type="match status" value="1"/>
</dbReference>
<keyword evidence="4 18" id="KW-0812">Transmembrane</keyword>
<keyword evidence="12" id="KW-1071">Ligand-gated ion channel</keyword>
<evidence type="ECO:0000256" key="14">
    <source>
        <dbReference type="PIRSR" id="PIRSR601508-1"/>
    </source>
</evidence>
<dbReference type="Proteomes" id="UP000245119">
    <property type="component" value="Linkage Group LG1"/>
</dbReference>
<dbReference type="InterPro" id="IPR001508">
    <property type="entry name" value="Iono_Glu_rcpt_met"/>
</dbReference>
<evidence type="ECO:0000256" key="10">
    <source>
        <dbReference type="ARBA" id="ARBA00023170"/>
    </source>
</evidence>
<feature type="transmembrane region" description="Helical" evidence="18">
    <location>
        <begin position="232"/>
        <end position="251"/>
    </location>
</feature>
<evidence type="ECO:0008006" key="23">
    <source>
        <dbReference type="Google" id="ProtNLM"/>
    </source>
</evidence>
<evidence type="ECO:0000313" key="22">
    <source>
        <dbReference type="Proteomes" id="UP000245119"/>
    </source>
</evidence>
<keyword evidence="2" id="KW-0813">Transport</keyword>
<keyword evidence="10" id="KW-0675">Receptor</keyword>
<keyword evidence="7 18" id="KW-1133">Transmembrane helix</keyword>
<dbReference type="OrthoDB" id="5984008at2759"/>
<feature type="region of interest" description="Disordered" evidence="17">
    <location>
        <begin position="1"/>
        <end position="46"/>
    </location>
</feature>
<keyword evidence="13" id="KW-0407">Ion channel</keyword>
<feature type="binding site" evidence="14">
    <location>
        <position position="320"/>
    </location>
    <ligand>
        <name>L-glutamate</name>
        <dbReference type="ChEBI" id="CHEBI:29985"/>
    </ligand>
</feature>
<dbReference type="GO" id="GO:0015276">
    <property type="term" value="F:ligand-gated monoatomic ion channel activity"/>
    <property type="evidence" value="ECO:0007669"/>
    <property type="project" value="InterPro"/>
</dbReference>
<feature type="region of interest" description="Disordered" evidence="17">
    <location>
        <begin position="587"/>
        <end position="608"/>
    </location>
</feature>
<keyword evidence="9 18" id="KW-0472">Membrane</keyword>
<dbReference type="GO" id="GO:0046872">
    <property type="term" value="F:metal ion binding"/>
    <property type="evidence" value="ECO:0007669"/>
    <property type="project" value="UniProtKB-KW"/>
</dbReference>
<evidence type="ECO:0000256" key="12">
    <source>
        <dbReference type="ARBA" id="ARBA00023286"/>
    </source>
</evidence>
<gene>
    <name evidence="21" type="ORF">C0Q70_01854</name>
</gene>
<dbReference type="PANTHER" id="PTHR18966">
    <property type="entry name" value="IONOTROPIC GLUTAMATE RECEPTOR"/>
    <property type="match status" value="1"/>
</dbReference>
<reference evidence="21 22" key="1">
    <citation type="submission" date="2018-04" db="EMBL/GenBank/DDBJ databases">
        <title>The genome of golden apple snail Pomacea canaliculata provides insight into stress tolerance and invasive adaptation.</title>
        <authorList>
            <person name="Liu C."/>
            <person name="Liu B."/>
            <person name="Ren Y."/>
            <person name="Zhang Y."/>
            <person name="Wang H."/>
            <person name="Li S."/>
            <person name="Jiang F."/>
            <person name="Yin L."/>
            <person name="Zhang G."/>
            <person name="Qian W."/>
            <person name="Fan W."/>
        </authorList>
    </citation>
    <scope>NUCLEOTIDE SEQUENCE [LARGE SCALE GENOMIC DNA]</scope>
    <source>
        <strain evidence="21">SZHN2017</strain>
        <tissue evidence="21">Muscle</tissue>
    </source>
</reference>
<evidence type="ECO:0000256" key="3">
    <source>
        <dbReference type="ARBA" id="ARBA00022475"/>
    </source>
</evidence>
<feature type="compositionally biased region" description="Polar residues" evidence="17">
    <location>
        <begin position="589"/>
        <end position="601"/>
    </location>
</feature>
<dbReference type="PRINTS" id="PR00177">
    <property type="entry name" value="NMDARECEPTOR"/>
</dbReference>
<evidence type="ECO:0000256" key="17">
    <source>
        <dbReference type="SAM" id="MobiDB-lite"/>
    </source>
</evidence>
<dbReference type="EMBL" id="PZQS01000001">
    <property type="protein sequence ID" value="PVD39226.1"/>
    <property type="molecule type" value="Genomic_DNA"/>
</dbReference>
<dbReference type="Gene3D" id="3.40.190.10">
    <property type="entry name" value="Periplasmic binding protein-like II"/>
    <property type="match status" value="2"/>
</dbReference>
<keyword evidence="16" id="KW-1015">Disulfide bond</keyword>
<keyword evidence="5" id="KW-0479">Metal-binding</keyword>
<evidence type="ECO:0000313" key="21">
    <source>
        <dbReference type="EMBL" id="PVD39226.1"/>
    </source>
</evidence>
<feature type="binding site" evidence="14">
    <location>
        <position position="153"/>
    </location>
    <ligand>
        <name>L-glutamate</name>
        <dbReference type="ChEBI" id="CHEBI:29985"/>
    </ligand>
</feature>
<feature type="transmembrane region" description="Helical" evidence="18">
    <location>
        <begin position="190"/>
        <end position="211"/>
    </location>
</feature>
<feature type="binding site" evidence="14">
    <location>
        <position position="361"/>
    </location>
    <ligand>
        <name>L-glutamate</name>
        <dbReference type="ChEBI" id="CHEBI:29985"/>
    </ligand>
</feature>
<evidence type="ECO:0000256" key="5">
    <source>
        <dbReference type="ARBA" id="ARBA00022723"/>
    </source>
</evidence>
<feature type="site" description="Crucial to convey clamshell closure to channel opening" evidence="15">
    <location>
        <position position="294"/>
    </location>
</feature>
<dbReference type="InterPro" id="IPR015683">
    <property type="entry name" value="Ionotropic_Glu_rcpt"/>
</dbReference>
<dbReference type="FunFam" id="3.40.190.10:FF:000009">
    <property type="entry name" value="Putative glutamate receptor ionotropic NMDA 2B"/>
    <property type="match status" value="1"/>
</dbReference>
<dbReference type="InterPro" id="IPR001320">
    <property type="entry name" value="Iontro_rcpt_C"/>
</dbReference>
<evidence type="ECO:0000256" key="2">
    <source>
        <dbReference type="ARBA" id="ARBA00022448"/>
    </source>
</evidence>
<protein>
    <recommendedName>
        <fullName evidence="23">Ionotropic glutamate receptor C-terminal domain-containing protein</fullName>
    </recommendedName>
</protein>
<evidence type="ECO:0000256" key="1">
    <source>
        <dbReference type="ARBA" id="ARBA00004651"/>
    </source>
</evidence>
<dbReference type="SMART" id="SM00918">
    <property type="entry name" value="Lig_chan-Glu_bd"/>
    <property type="match status" value="1"/>
</dbReference>
<dbReference type="InterPro" id="IPR019594">
    <property type="entry name" value="Glu/Gly-bd"/>
</dbReference>
<comment type="subcellular location">
    <subcellularLocation>
        <location evidence="1">Cell membrane</location>
        <topology evidence="1">Multi-pass membrane protein</topology>
    </subcellularLocation>
</comment>
<evidence type="ECO:0000256" key="7">
    <source>
        <dbReference type="ARBA" id="ARBA00022989"/>
    </source>
</evidence>
<evidence type="ECO:0000256" key="13">
    <source>
        <dbReference type="ARBA" id="ARBA00023303"/>
    </source>
</evidence>
<name>A0A2T7Q0M4_POMCA</name>
<evidence type="ECO:0000256" key="9">
    <source>
        <dbReference type="ARBA" id="ARBA00023136"/>
    </source>
</evidence>
<proteinExistence type="predicted"/>